<comment type="caution">
    <text evidence="3">The sequence shown here is derived from an EMBL/GenBank/DDBJ whole genome shotgun (WGS) entry which is preliminary data.</text>
</comment>
<dbReference type="Proteomes" id="UP001596044">
    <property type="component" value="Unassembled WGS sequence"/>
</dbReference>
<dbReference type="RefSeq" id="WP_270878330.1">
    <property type="nucleotide sequence ID" value="NZ_JAQFVF010000018.1"/>
</dbReference>
<dbReference type="Pfam" id="PF00395">
    <property type="entry name" value="SLH"/>
    <property type="match status" value="4"/>
</dbReference>
<gene>
    <name evidence="3" type="ORF">ACFPOG_10375</name>
</gene>
<feature type="signal peptide" evidence="1">
    <location>
        <begin position="1"/>
        <end position="27"/>
    </location>
</feature>
<evidence type="ECO:0000313" key="4">
    <source>
        <dbReference type="Proteomes" id="UP001596044"/>
    </source>
</evidence>
<sequence length="468" mass="50292">MKQVFKMVNLTVATAVLSLALVGQSFAASSTDFTDINNAAAKDKIVSLQQSGIISGVAPGLFAPNAPLTEAQSVQFFVSALGLNLDKVRFLKEPKATDYFTNADDKAWYAASFITAAVHNLDLPKSLNPNQVVTREEFTYQLVRAMETIGRLPMINPVVVDVKDADQMNVLYSGAIQRALAYGLIKLNADGTFNPKQTMTREQAAEEIYNAIQYLKARTHTSAPMIISNSEGVQMIKDLLGKNGTDIQIKIDPNAKLTRESFVNLLMQTLQTSGQIPLINIQPVDIKDNGEMTIEYSGSVQLAIALGFVKLADDGTFDPKGVVTHAAAIDIIAKASDYLQAHQSPAATVSYAEGAQLIAKALGLAGVDLQIKVDPNAKMTRESFVSLLVQTLKTSGKLPMIKPDVVDIKDLDNVDSSNTGSIQLAVSLGLVKLSDGSLFHPKGDLTQADAMDIVANVKTVVEKFSSSK</sequence>
<feature type="domain" description="SLH" evidence="2">
    <location>
        <begin position="283"/>
        <end position="346"/>
    </location>
</feature>
<evidence type="ECO:0000313" key="3">
    <source>
        <dbReference type="EMBL" id="MFC5448670.1"/>
    </source>
</evidence>
<evidence type="ECO:0000259" key="2">
    <source>
        <dbReference type="PROSITE" id="PS51272"/>
    </source>
</evidence>
<accession>A0ABW0K5Y4</accession>
<feature type="chain" id="PRO_5046046066" evidence="1">
    <location>
        <begin position="28"/>
        <end position="468"/>
    </location>
</feature>
<dbReference type="EMBL" id="JBHSMJ010000009">
    <property type="protein sequence ID" value="MFC5448670.1"/>
    <property type="molecule type" value="Genomic_DNA"/>
</dbReference>
<protein>
    <submittedName>
        <fullName evidence="3">S-layer homology domain-containing protein</fullName>
    </submittedName>
</protein>
<proteinExistence type="predicted"/>
<name>A0ABW0K5Y4_9BACL</name>
<reference evidence="4" key="1">
    <citation type="journal article" date="2019" name="Int. J. Syst. Evol. Microbiol.">
        <title>The Global Catalogue of Microorganisms (GCM) 10K type strain sequencing project: providing services to taxonomists for standard genome sequencing and annotation.</title>
        <authorList>
            <consortium name="The Broad Institute Genomics Platform"/>
            <consortium name="The Broad Institute Genome Sequencing Center for Infectious Disease"/>
            <person name="Wu L."/>
            <person name="Ma J."/>
        </authorList>
    </citation>
    <scope>NUCLEOTIDE SEQUENCE [LARGE SCALE GENOMIC DNA]</scope>
    <source>
        <strain evidence="4">KACC 11904</strain>
    </source>
</reference>
<organism evidence="3 4">
    <name type="scientific">Paenibacillus aestuarii</name>
    <dbReference type="NCBI Taxonomy" id="516965"/>
    <lineage>
        <taxon>Bacteria</taxon>
        <taxon>Bacillati</taxon>
        <taxon>Bacillota</taxon>
        <taxon>Bacilli</taxon>
        <taxon>Bacillales</taxon>
        <taxon>Paenibacillaceae</taxon>
        <taxon>Paenibacillus</taxon>
    </lineage>
</organism>
<keyword evidence="4" id="KW-1185">Reference proteome</keyword>
<feature type="domain" description="SLH" evidence="2">
    <location>
        <begin position="28"/>
        <end position="91"/>
    </location>
</feature>
<dbReference type="PROSITE" id="PS51272">
    <property type="entry name" value="SLH"/>
    <property type="match status" value="3"/>
</dbReference>
<feature type="domain" description="SLH" evidence="2">
    <location>
        <begin position="159"/>
        <end position="222"/>
    </location>
</feature>
<evidence type="ECO:0000256" key="1">
    <source>
        <dbReference type="SAM" id="SignalP"/>
    </source>
</evidence>
<keyword evidence="1" id="KW-0732">Signal</keyword>
<dbReference type="InterPro" id="IPR001119">
    <property type="entry name" value="SLH_dom"/>
</dbReference>